<dbReference type="AlphaFoldDB" id="E2AHS7"/>
<dbReference type="Proteomes" id="UP000000311">
    <property type="component" value="Unassembled WGS sequence"/>
</dbReference>
<keyword evidence="3" id="KW-1185">Reference proteome</keyword>
<dbReference type="InParanoid" id="E2AHS7"/>
<sequence>MATIARSQDAARKSDSTMQQRELCSEGSTKAWQLNIDSLGRKNKGRGQTQNYN</sequence>
<protein>
    <submittedName>
        <fullName evidence="2">Uncharacterized protein</fullName>
    </submittedName>
</protein>
<feature type="compositionally biased region" description="Polar residues" evidence="1">
    <location>
        <begin position="16"/>
        <end position="27"/>
    </location>
</feature>
<evidence type="ECO:0000256" key="1">
    <source>
        <dbReference type="SAM" id="MobiDB-lite"/>
    </source>
</evidence>
<evidence type="ECO:0000313" key="2">
    <source>
        <dbReference type="EMBL" id="EFN67006.1"/>
    </source>
</evidence>
<name>E2AHS7_CAMFO</name>
<evidence type="ECO:0000313" key="3">
    <source>
        <dbReference type="Proteomes" id="UP000000311"/>
    </source>
</evidence>
<dbReference type="EMBL" id="GL439579">
    <property type="protein sequence ID" value="EFN67006.1"/>
    <property type="molecule type" value="Genomic_DNA"/>
</dbReference>
<feature type="region of interest" description="Disordered" evidence="1">
    <location>
        <begin position="1"/>
        <end position="27"/>
    </location>
</feature>
<accession>E2AHS7</accession>
<proteinExistence type="predicted"/>
<organism evidence="3">
    <name type="scientific">Camponotus floridanus</name>
    <name type="common">Florida carpenter ant</name>
    <dbReference type="NCBI Taxonomy" id="104421"/>
    <lineage>
        <taxon>Eukaryota</taxon>
        <taxon>Metazoa</taxon>
        <taxon>Ecdysozoa</taxon>
        <taxon>Arthropoda</taxon>
        <taxon>Hexapoda</taxon>
        <taxon>Insecta</taxon>
        <taxon>Pterygota</taxon>
        <taxon>Neoptera</taxon>
        <taxon>Endopterygota</taxon>
        <taxon>Hymenoptera</taxon>
        <taxon>Apocrita</taxon>
        <taxon>Aculeata</taxon>
        <taxon>Formicoidea</taxon>
        <taxon>Formicidae</taxon>
        <taxon>Formicinae</taxon>
        <taxon>Camponotus</taxon>
    </lineage>
</organism>
<gene>
    <name evidence="2" type="ORF">EAG_04298</name>
</gene>
<reference evidence="2 3" key="1">
    <citation type="journal article" date="2010" name="Science">
        <title>Genomic comparison of the ants Camponotus floridanus and Harpegnathos saltator.</title>
        <authorList>
            <person name="Bonasio R."/>
            <person name="Zhang G."/>
            <person name="Ye C."/>
            <person name="Mutti N.S."/>
            <person name="Fang X."/>
            <person name="Qin N."/>
            <person name="Donahue G."/>
            <person name="Yang P."/>
            <person name="Li Q."/>
            <person name="Li C."/>
            <person name="Zhang P."/>
            <person name="Huang Z."/>
            <person name="Berger S.L."/>
            <person name="Reinberg D."/>
            <person name="Wang J."/>
            <person name="Liebig J."/>
        </authorList>
    </citation>
    <scope>NUCLEOTIDE SEQUENCE [LARGE SCALE GENOMIC DNA]</scope>
    <source>
        <strain evidence="3">C129</strain>
    </source>
</reference>